<dbReference type="Pfam" id="PF05547">
    <property type="entry name" value="Peptidase_M6"/>
    <property type="match status" value="2"/>
</dbReference>
<feature type="region of interest" description="Disordered" evidence="1">
    <location>
        <begin position="453"/>
        <end position="472"/>
    </location>
</feature>
<evidence type="ECO:0000313" key="4">
    <source>
        <dbReference type="Proteomes" id="UP000235162"/>
    </source>
</evidence>
<organism evidence="3 4">
    <name type="scientific">Halioglobus japonicus</name>
    <dbReference type="NCBI Taxonomy" id="930805"/>
    <lineage>
        <taxon>Bacteria</taxon>
        <taxon>Pseudomonadati</taxon>
        <taxon>Pseudomonadota</taxon>
        <taxon>Gammaproteobacteria</taxon>
        <taxon>Cellvibrionales</taxon>
        <taxon>Halieaceae</taxon>
        <taxon>Halioglobus</taxon>
    </lineage>
</organism>
<dbReference type="PANTHER" id="PTHR41775">
    <property type="entry name" value="SECRETED PROTEIN-RELATED"/>
    <property type="match status" value="1"/>
</dbReference>
<evidence type="ECO:0000256" key="1">
    <source>
        <dbReference type="SAM" id="MobiDB-lite"/>
    </source>
</evidence>
<dbReference type="Pfam" id="PF20773">
    <property type="entry name" value="InhA-like_MAM"/>
    <property type="match status" value="2"/>
</dbReference>
<dbReference type="EMBL" id="PKUR01000001">
    <property type="protein sequence ID" value="PLW88176.1"/>
    <property type="molecule type" value="Genomic_DNA"/>
</dbReference>
<dbReference type="InterPro" id="IPR024079">
    <property type="entry name" value="MetalloPept_cat_dom_sf"/>
</dbReference>
<sequence length="897" mass="99896">MVDNLAGMKFDQLGHPQIASDSIQPALAPADKPHKLLILPVSFTDVGYDRFAGDPRQDEKNRAYFQELLFAAGPANPAEDTLSHYYRHASKGRYNITGDIFPVVKLKRTLSHYGRPVQTSDGQWRSDERASELVVDALKTAYAEHPDFPWSDYDQWDPQDFDGDGNRDEPDGYIDHFVMIVAGKGQSSCQGLYKLGEKLNPNASADAFDSLTPDEQACADRIWPHRFALQYNLDSGPEVDGVMNVRGGIELGDGLWVLDYNMQSEYTEVATFIHEFGHSLGLPDIYARVTNNSTAGWDVMSSTASPSPQEMSAWSRMVLGWMDPCVVRPQGFGGKSQGSLYLQTMNDWSGQPGATGDACDAAMVILPPKYREIELGPLTAANGKQAAYSGQGNDMNRSLSRDFDLTSVSVSAPLQLSMDLWFEIEAEWDYLYVEIAADGGAFERIMPMDKQDVGDKQSVMPSNKGHEGQGSIPGFTGLSGDLDGDNKVETAPACDPAADRRNAEDSIGDASVDPCSAAQWVTASFDLEAYRGKNVTLRITYFTDMAAAENGALVDNVAFAAVDFSDDFEAAELNSGWKSKGFTLSGGSHSLTVPHFYVLEYRDPYATFAKVKNYDQGLSHPGFSFFPNEKGEMEAVSANYRPGVVMWYYNGEYLWSQNDPAEFGPGKGFLLVVDSTPQEFRIPMMPDKYFQEQDGWTWWEFDDEAQPQLEKAFVDVMCFQRQPAFYSTDVSEQQRKACAEELNGKLPPVESISWDGRKLMYSYTIVNSLLPGEDRRARKSASSLFDLRIRQGKTQYRIYDRLLRSEHSADAPFSLQPYERGIEYYHAVDGEMQVKRTEAFAPVSEFTDAAPTRYQNPKLPFGSAAIPEAGFSYRLVAPDADAPSGTRVRIDYEWRKQ</sequence>
<dbReference type="AlphaFoldDB" id="A0AAP8MHZ3"/>
<dbReference type="Gene3D" id="3.40.390.10">
    <property type="entry name" value="Collagenase (Catalytic Domain)"/>
    <property type="match status" value="1"/>
</dbReference>
<accession>A0AAP8MHZ3</accession>
<dbReference type="Proteomes" id="UP000235162">
    <property type="component" value="Unassembled WGS sequence"/>
</dbReference>
<keyword evidence="4" id="KW-1185">Reference proteome</keyword>
<dbReference type="KEGG" id="hja:BST95_13375"/>
<feature type="domain" description="Peptidase M6-like" evidence="2">
    <location>
        <begin position="218"/>
        <end position="303"/>
    </location>
</feature>
<dbReference type="GO" id="GO:0008237">
    <property type="term" value="F:metallopeptidase activity"/>
    <property type="evidence" value="ECO:0007669"/>
    <property type="project" value="InterPro"/>
</dbReference>
<dbReference type="GO" id="GO:0006508">
    <property type="term" value="P:proteolysis"/>
    <property type="evidence" value="ECO:0007669"/>
    <property type="project" value="InterPro"/>
</dbReference>
<dbReference type="SUPFAM" id="SSF55486">
    <property type="entry name" value="Metalloproteases ('zincins'), catalytic domain"/>
    <property type="match status" value="1"/>
</dbReference>
<evidence type="ECO:0000259" key="2">
    <source>
        <dbReference type="Pfam" id="PF05547"/>
    </source>
</evidence>
<protein>
    <submittedName>
        <fullName evidence="3">Peptidase</fullName>
    </submittedName>
</protein>
<name>A0AAP8MHZ3_9GAMM</name>
<feature type="domain" description="Peptidase M6-like" evidence="2">
    <location>
        <begin position="33"/>
        <end position="191"/>
    </location>
</feature>
<dbReference type="InterPro" id="IPR008757">
    <property type="entry name" value="Peptidase_M6-like_domain"/>
</dbReference>
<evidence type="ECO:0000313" key="3">
    <source>
        <dbReference type="EMBL" id="PLW88176.1"/>
    </source>
</evidence>
<proteinExistence type="predicted"/>
<comment type="caution">
    <text evidence="3">The sequence shown here is derived from an EMBL/GenBank/DDBJ whole genome shotgun (WGS) entry which is preliminary data.</text>
</comment>
<gene>
    <name evidence="3" type="ORF">C0029_04810</name>
</gene>
<reference evidence="3 4" key="1">
    <citation type="submission" date="2018-01" db="EMBL/GenBank/DDBJ databases">
        <title>The draft genome sequence of Halioglobus japonicus S1-36.</title>
        <authorList>
            <person name="Du Z.-J."/>
            <person name="Shi M.-J."/>
        </authorList>
    </citation>
    <scope>NUCLEOTIDE SEQUENCE [LARGE SCALE GENOMIC DNA]</scope>
    <source>
        <strain evidence="3 4">S1-36</strain>
    </source>
</reference>
<dbReference type="PANTHER" id="PTHR41775:SF1">
    <property type="entry name" value="PEPTIDASE M6-LIKE DOMAIN-CONTAINING PROTEIN"/>
    <property type="match status" value="1"/>
</dbReference>